<name>A0A1E3AMG2_9FIRM</name>
<dbReference type="PATRIC" id="fig|1432052.3.peg.4693"/>
<keyword evidence="3" id="KW-0472">Membrane</keyword>
<dbReference type="Proteomes" id="UP000095003">
    <property type="component" value="Unassembled WGS sequence"/>
</dbReference>
<dbReference type="CDD" id="cd17332">
    <property type="entry name" value="MFS_MelB_like"/>
    <property type="match status" value="1"/>
</dbReference>
<feature type="transmembrane region" description="Helical" evidence="3">
    <location>
        <begin position="106"/>
        <end position="127"/>
    </location>
</feature>
<feature type="transmembrane region" description="Helical" evidence="3">
    <location>
        <begin position="228"/>
        <end position="249"/>
    </location>
</feature>
<feature type="transmembrane region" description="Helical" evidence="3">
    <location>
        <begin position="148"/>
        <end position="174"/>
    </location>
</feature>
<keyword evidence="2" id="KW-0769">Symport</keyword>
<comment type="caution">
    <text evidence="4">The sequence shown here is derived from an EMBL/GenBank/DDBJ whole genome shotgun (WGS) entry which is preliminary data.</text>
</comment>
<dbReference type="SUPFAM" id="SSF103473">
    <property type="entry name" value="MFS general substrate transporter"/>
    <property type="match status" value="1"/>
</dbReference>
<dbReference type="EMBL" id="MCGI01000004">
    <property type="protein sequence ID" value="ODM09869.1"/>
    <property type="molecule type" value="Genomic_DNA"/>
</dbReference>
<dbReference type="Gene3D" id="1.20.1250.20">
    <property type="entry name" value="MFS general substrate transporter like domains"/>
    <property type="match status" value="2"/>
</dbReference>
<feature type="transmembrane region" description="Helical" evidence="3">
    <location>
        <begin position="186"/>
        <end position="207"/>
    </location>
</feature>
<sequence>MKQNRNRNKYTFGLGTIGRDMVYSMVSMYLIYYLTDIIELPTSTLWWITVIVLCARIFDALNDPIMGVIVDNTKTRFGKFKPWIALGALVSGMLTVLLFTDFGLQGAGYIAVFALIYIAWGLAYTANDISYWSMLPSLSLEQKEREQIGAVARICANVGLFFVVAGIVPITSAFGNALGSMQKGYFAFSLLVVGIMWAGQCITLVGVKEPRNLVAQNKHTSLKELLRVIFGNDQLLYTAVSMALFMIGYTTTTSFGLYFFKYAYGDEGMYSIFALILGVSQIAALVVFPLISRHFERRTLYAFSTGLVVAGYVIFFFAPLDTMLFIGIAGVLLFIGQAFIQLMMLMFLADTVEYGFWKSGRRNDSVTFSIQPFINKMGGAVASGVVSATVIVSGIKDAQSAEQVTAGGLLMMKMAMMIFPLLCILAGFLLYLKKYKIDSSLYARILKELRERGDIRTGEGE</sequence>
<evidence type="ECO:0000256" key="2">
    <source>
        <dbReference type="ARBA" id="ARBA00022847"/>
    </source>
</evidence>
<evidence type="ECO:0000256" key="1">
    <source>
        <dbReference type="ARBA" id="ARBA00022448"/>
    </source>
</evidence>
<feature type="transmembrane region" description="Helical" evidence="3">
    <location>
        <begin position="44"/>
        <end position="62"/>
    </location>
</feature>
<feature type="transmembrane region" description="Helical" evidence="3">
    <location>
        <begin position="300"/>
        <end position="318"/>
    </location>
</feature>
<feature type="transmembrane region" description="Helical" evidence="3">
    <location>
        <begin position="83"/>
        <end position="100"/>
    </location>
</feature>
<organism evidence="4 5">
    <name type="scientific">Eisenbergiella tayi</name>
    <dbReference type="NCBI Taxonomy" id="1432052"/>
    <lineage>
        <taxon>Bacteria</taxon>
        <taxon>Bacillati</taxon>
        <taxon>Bacillota</taxon>
        <taxon>Clostridia</taxon>
        <taxon>Lachnospirales</taxon>
        <taxon>Lachnospiraceae</taxon>
        <taxon>Eisenbergiella</taxon>
    </lineage>
</organism>
<keyword evidence="3" id="KW-0812">Transmembrane</keyword>
<dbReference type="InterPro" id="IPR039672">
    <property type="entry name" value="MFS_2"/>
</dbReference>
<evidence type="ECO:0000313" key="5">
    <source>
        <dbReference type="Proteomes" id="UP000095003"/>
    </source>
</evidence>
<keyword evidence="3" id="KW-1133">Transmembrane helix</keyword>
<dbReference type="PANTHER" id="PTHR11328">
    <property type="entry name" value="MAJOR FACILITATOR SUPERFAMILY DOMAIN-CONTAINING PROTEIN"/>
    <property type="match status" value="1"/>
</dbReference>
<dbReference type="PANTHER" id="PTHR11328:SF36">
    <property type="entry name" value="MELIBIOSE PERMEASE"/>
    <property type="match status" value="1"/>
</dbReference>
<evidence type="ECO:0000313" key="4">
    <source>
        <dbReference type="EMBL" id="ODM09869.1"/>
    </source>
</evidence>
<feature type="transmembrane region" description="Helical" evidence="3">
    <location>
        <begin position="373"/>
        <end position="395"/>
    </location>
</feature>
<evidence type="ECO:0000256" key="3">
    <source>
        <dbReference type="SAM" id="Phobius"/>
    </source>
</evidence>
<dbReference type="NCBIfam" id="TIGR00792">
    <property type="entry name" value="gph"/>
    <property type="match status" value="1"/>
</dbReference>
<gene>
    <name evidence="4" type="primary">melB</name>
    <name evidence="4" type="ORF">BEH84_04237</name>
</gene>
<dbReference type="GO" id="GO:0008643">
    <property type="term" value="P:carbohydrate transport"/>
    <property type="evidence" value="ECO:0007669"/>
    <property type="project" value="InterPro"/>
</dbReference>
<protein>
    <submittedName>
        <fullName evidence="4">Melibiose carrier protein</fullName>
    </submittedName>
</protein>
<dbReference type="Pfam" id="PF13347">
    <property type="entry name" value="MFS_2"/>
    <property type="match status" value="1"/>
</dbReference>
<dbReference type="AlphaFoldDB" id="A0A1E3AMG2"/>
<dbReference type="RefSeq" id="WP_071699263.1">
    <property type="nucleotide sequence ID" value="NZ_DBFYTC010000126.1"/>
</dbReference>
<feature type="transmembrane region" description="Helical" evidence="3">
    <location>
        <begin position="324"/>
        <end position="352"/>
    </location>
</feature>
<feature type="transmembrane region" description="Helical" evidence="3">
    <location>
        <begin position="415"/>
        <end position="432"/>
    </location>
</feature>
<feature type="transmembrane region" description="Helical" evidence="3">
    <location>
        <begin position="269"/>
        <end position="288"/>
    </location>
</feature>
<feature type="transmembrane region" description="Helical" evidence="3">
    <location>
        <begin position="12"/>
        <end position="32"/>
    </location>
</feature>
<keyword evidence="1" id="KW-0813">Transport</keyword>
<dbReference type="GeneID" id="93302188"/>
<dbReference type="GO" id="GO:0006814">
    <property type="term" value="P:sodium ion transport"/>
    <property type="evidence" value="ECO:0007669"/>
    <property type="project" value="InterPro"/>
</dbReference>
<dbReference type="InterPro" id="IPR001927">
    <property type="entry name" value="Na/Gal_symport"/>
</dbReference>
<accession>A0A1E3AMG2</accession>
<dbReference type="GO" id="GO:0015293">
    <property type="term" value="F:symporter activity"/>
    <property type="evidence" value="ECO:0007669"/>
    <property type="project" value="UniProtKB-KW"/>
</dbReference>
<dbReference type="InterPro" id="IPR036259">
    <property type="entry name" value="MFS_trans_sf"/>
</dbReference>
<proteinExistence type="predicted"/>
<dbReference type="GO" id="GO:0005886">
    <property type="term" value="C:plasma membrane"/>
    <property type="evidence" value="ECO:0007669"/>
    <property type="project" value="TreeGrafter"/>
</dbReference>
<reference evidence="4 5" key="1">
    <citation type="submission" date="2016-07" db="EMBL/GenBank/DDBJ databases">
        <title>Characterization of isolates of Eisenbergiella tayi derived from blood cultures, using whole genome sequencing.</title>
        <authorList>
            <person name="Burdz T."/>
            <person name="Wiebe D."/>
            <person name="Huynh C."/>
            <person name="Bernard K."/>
        </authorList>
    </citation>
    <scope>NUCLEOTIDE SEQUENCE [LARGE SCALE GENOMIC DNA]</scope>
    <source>
        <strain evidence="4 5">NML 120489</strain>
    </source>
</reference>